<evidence type="ECO:0000256" key="4">
    <source>
        <dbReference type="ARBA" id="ARBA00022475"/>
    </source>
</evidence>
<reference evidence="10" key="1">
    <citation type="submission" date="2018-06" db="EMBL/GenBank/DDBJ databases">
        <authorList>
            <person name="Zhirakovskaya E."/>
        </authorList>
    </citation>
    <scope>NUCLEOTIDE SEQUENCE</scope>
</reference>
<dbReference type="UniPathway" id="UPA00148"/>
<keyword evidence="5" id="KW-0169">Cobalamin biosynthesis</keyword>
<dbReference type="InterPro" id="IPR004485">
    <property type="entry name" value="Cobalamin_biosynth_CobD/CbiB"/>
</dbReference>
<comment type="subcellular location">
    <subcellularLocation>
        <location evidence="1">Cell membrane</location>
        <topology evidence="1">Multi-pass membrane protein</topology>
    </subcellularLocation>
</comment>
<keyword evidence="4" id="KW-1003">Cell membrane</keyword>
<evidence type="ECO:0000256" key="6">
    <source>
        <dbReference type="ARBA" id="ARBA00022692"/>
    </source>
</evidence>
<keyword evidence="7 9" id="KW-1133">Transmembrane helix</keyword>
<evidence type="ECO:0000256" key="5">
    <source>
        <dbReference type="ARBA" id="ARBA00022573"/>
    </source>
</evidence>
<sequence>MSLSLEIACAALLDLAIGDPVWRFHPVRLIGTFIGKLEAVSRRAINSEKTAGAVTVLITVTLVAAVVVIVVRVAESASPVLGSLTSILIIYTTLSARDLADHATAVFKALDKGDIGRARELAGRIVGRDTSSLDERGVARAATESVAENCVDGVTAPLIYAFLFGPAGAMAYKAINTMDSTFGYKNEQYINFGWASARLDDLANYIPARITVFFIVTASMITGLNYRESLKIVIRDGRNHSSPNSGLSEAGFAGALGLQLGGEVTYNGKPKSAPLIGEPNEALTARHITSAVSLMYATLAVTFAVLATVRYIIFWQ</sequence>
<keyword evidence="8 9" id="KW-0472">Membrane</keyword>
<dbReference type="PANTHER" id="PTHR34308">
    <property type="entry name" value="COBALAMIN BIOSYNTHESIS PROTEIN CBIB"/>
    <property type="match status" value="1"/>
</dbReference>
<proteinExistence type="inferred from homology"/>
<accession>A0A3B1CQ57</accession>
<evidence type="ECO:0000256" key="8">
    <source>
        <dbReference type="ARBA" id="ARBA00023136"/>
    </source>
</evidence>
<comment type="pathway">
    <text evidence="2">Cofactor biosynthesis; adenosylcobalamin biosynthesis.</text>
</comment>
<dbReference type="HAMAP" id="MF_00024">
    <property type="entry name" value="CobD_CbiB"/>
    <property type="match status" value="1"/>
</dbReference>
<evidence type="ECO:0000256" key="7">
    <source>
        <dbReference type="ARBA" id="ARBA00022989"/>
    </source>
</evidence>
<protein>
    <submittedName>
        <fullName evidence="10">Adenosylcobinamide-phosphate synthase</fullName>
        <ecNumber evidence="10">6.3.1.10</ecNumber>
    </submittedName>
</protein>
<keyword evidence="6 9" id="KW-0812">Transmembrane</keyword>
<feature type="transmembrane region" description="Helical" evidence="9">
    <location>
        <begin position="294"/>
        <end position="313"/>
    </location>
</feature>
<dbReference type="EMBL" id="UOGB01000195">
    <property type="protein sequence ID" value="VAX21095.1"/>
    <property type="molecule type" value="Genomic_DNA"/>
</dbReference>
<dbReference type="GO" id="GO:0005886">
    <property type="term" value="C:plasma membrane"/>
    <property type="evidence" value="ECO:0007669"/>
    <property type="project" value="UniProtKB-SubCell"/>
</dbReference>
<evidence type="ECO:0000256" key="2">
    <source>
        <dbReference type="ARBA" id="ARBA00004953"/>
    </source>
</evidence>
<evidence type="ECO:0000313" key="10">
    <source>
        <dbReference type="EMBL" id="VAX21095.1"/>
    </source>
</evidence>
<evidence type="ECO:0000256" key="3">
    <source>
        <dbReference type="ARBA" id="ARBA00006263"/>
    </source>
</evidence>
<comment type="similarity">
    <text evidence="3">Belongs to the CobD/CbiB family.</text>
</comment>
<dbReference type="NCBIfam" id="TIGR00380">
    <property type="entry name" value="cobal_cbiB"/>
    <property type="match status" value="1"/>
</dbReference>
<dbReference type="PANTHER" id="PTHR34308:SF1">
    <property type="entry name" value="COBALAMIN BIOSYNTHESIS PROTEIN CBIB"/>
    <property type="match status" value="1"/>
</dbReference>
<keyword evidence="10" id="KW-0436">Ligase</keyword>
<dbReference type="Pfam" id="PF03186">
    <property type="entry name" value="CobD_Cbib"/>
    <property type="match status" value="1"/>
</dbReference>
<gene>
    <name evidence="10" type="ORF">MNBD_NITROSPINAE03-504</name>
</gene>
<feature type="transmembrane region" description="Helical" evidence="9">
    <location>
        <begin position="51"/>
        <end position="71"/>
    </location>
</feature>
<organism evidence="10">
    <name type="scientific">hydrothermal vent metagenome</name>
    <dbReference type="NCBI Taxonomy" id="652676"/>
    <lineage>
        <taxon>unclassified sequences</taxon>
        <taxon>metagenomes</taxon>
        <taxon>ecological metagenomes</taxon>
    </lineage>
</organism>
<evidence type="ECO:0000256" key="9">
    <source>
        <dbReference type="SAM" id="Phobius"/>
    </source>
</evidence>
<dbReference type="GO" id="GO:0009236">
    <property type="term" value="P:cobalamin biosynthetic process"/>
    <property type="evidence" value="ECO:0007669"/>
    <property type="project" value="UniProtKB-UniPathway"/>
</dbReference>
<dbReference type="GO" id="GO:0048472">
    <property type="term" value="F:threonine-phosphate decarboxylase activity"/>
    <property type="evidence" value="ECO:0007669"/>
    <property type="project" value="InterPro"/>
</dbReference>
<dbReference type="AlphaFoldDB" id="A0A3B1CQ57"/>
<dbReference type="EC" id="6.3.1.10" evidence="10"/>
<evidence type="ECO:0000256" key="1">
    <source>
        <dbReference type="ARBA" id="ARBA00004651"/>
    </source>
</evidence>
<dbReference type="GO" id="GO:0043757">
    <property type="term" value="F:adenosylcobinamide-phosphate synthase activity"/>
    <property type="evidence" value="ECO:0007669"/>
    <property type="project" value="UniProtKB-EC"/>
</dbReference>
<name>A0A3B1CQ57_9ZZZZ</name>